<protein>
    <recommendedName>
        <fullName evidence="4">DUF2279 domain-containing protein</fullName>
    </recommendedName>
</protein>
<dbReference type="STRING" id="1349421.OI18_14705"/>
<dbReference type="InterPro" id="IPR018736">
    <property type="entry name" value="DUF2279_periplasmic_lipo"/>
</dbReference>
<keyword evidence="3" id="KW-1185">Reference proteome</keyword>
<name>A0A0C1ITR9_9BACT</name>
<keyword evidence="1" id="KW-0732">Signal</keyword>
<organism evidence="2 3">
    <name type="scientific">Flavihumibacter solisilvae</name>
    <dbReference type="NCBI Taxonomy" id="1349421"/>
    <lineage>
        <taxon>Bacteria</taxon>
        <taxon>Pseudomonadati</taxon>
        <taxon>Bacteroidota</taxon>
        <taxon>Chitinophagia</taxon>
        <taxon>Chitinophagales</taxon>
        <taxon>Chitinophagaceae</taxon>
        <taxon>Flavihumibacter</taxon>
    </lineage>
</organism>
<accession>A0A0C1ITR9</accession>
<dbReference type="AlphaFoldDB" id="A0A0C1ITR9"/>
<dbReference type="EMBL" id="JSVC01000016">
    <property type="protein sequence ID" value="KIC93844.1"/>
    <property type="molecule type" value="Genomic_DNA"/>
</dbReference>
<dbReference type="Proteomes" id="UP000031408">
    <property type="component" value="Unassembled WGS sequence"/>
</dbReference>
<comment type="caution">
    <text evidence="2">The sequence shown here is derived from an EMBL/GenBank/DDBJ whole genome shotgun (WGS) entry which is preliminary data.</text>
</comment>
<proteinExistence type="predicted"/>
<evidence type="ECO:0008006" key="4">
    <source>
        <dbReference type="Google" id="ProtNLM"/>
    </source>
</evidence>
<feature type="signal peptide" evidence="1">
    <location>
        <begin position="1"/>
        <end position="23"/>
    </location>
</feature>
<reference evidence="2 3" key="1">
    <citation type="submission" date="2014-11" db="EMBL/GenBank/DDBJ databases">
        <title>Genome sequence of Flavihumibacter solisilvae 3-3.</title>
        <authorList>
            <person name="Zhou G."/>
            <person name="Li M."/>
            <person name="Wang G."/>
        </authorList>
    </citation>
    <scope>NUCLEOTIDE SEQUENCE [LARGE SCALE GENOMIC DNA]</scope>
    <source>
        <strain evidence="2 3">3-3</strain>
    </source>
</reference>
<evidence type="ECO:0000256" key="1">
    <source>
        <dbReference type="SAM" id="SignalP"/>
    </source>
</evidence>
<dbReference type="Pfam" id="PF10043">
    <property type="entry name" value="DUF2279"/>
    <property type="match status" value="1"/>
</dbReference>
<sequence>MLNIARYLTVLFLCIVLSCRVDAQDSIPRPNKKKVWLVAGGHAAVWTVSYIALDKAWYSDYDKQSFHTFNDGKEWNQMDKAGHVWTTYQLSRASAATWKWAGLNPKTSVWLGGGSAVAFQSIIEIQDGFSEKWGFSWWDMAANLTGAGAFIAQELGWKEQRIQIKMGYWPYNYPSDLVARRNELFGEGSMERILKDYNSQAYWLSANLRSFFPQSKIPRWLNVSLGYSSDLMLGGMENKWTEADGTEVDRTDIPRTRRFYLSADVDLTRIPTRSKFLRTVFFALNAIKIPAPALEYNSDGKFRLHAIHQ</sequence>
<gene>
    <name evidence="2" type="ORF">OI18_14705</name>
</gene>
<evidence type="ECO:0000313" key="2">
    <source>
        <dbReference type="EMBL" id="KIC93844.1"/>
    </source>
</evidence>
<evidence type="ECO:0000313" key="3">
    <source>
        <dbReference type="Proteomes" id="UP000031408"/>
    </source>
</evidence>
<dbReference type="PROSITE" id="PS51257">
    <property type="entry name" value="PROKAR_LIPOPROTEIN"/>
    <property type="match status" value="1"/>
</dbReference>
<feature type="chain" id="PRO_5002134300" description="DUF2279 domain-containing protein" evidence="1">
    <location>
        <begin position="24"/>
        <end position="309"/>
    </location>
</feature>